<evidence type="ECO:0000256" key="14">
    <source>
        <dbReference type="PROSITE-ProRule" id="PRU00169"/>
    </source>
</evidence>
<evidence type="ECO:0000256" key="11">
    <source>
        <dbReference type="ARBA" id="ARBA00022989"/>
    </source>
</evidence>
<evidence type="ECO:0000256" key="12">
    <source>
        <dbReference type="ARBA" id="ARBA00023012"/>
    </source>
</evidence>
<dbReference type="GO" id="GO:0009927">
    <property type="term" value="F:histidine phosphotransfer kinase activity"/>
    <property type="evidence" value="ECO:0007669"/>
    <property type="project" value="TreeGrafter"/>
</dbReference>
<feature type="domain" description="Histidine kinase" evidence="16">
    <location>
        <begin position="360"/>
        <end position="581"/>
    </location>
</feature>
<dbReference type="Gene3D" id="3.30.565.10">
    <property type="entry name" value="Histidine kinase-like ATPase, C-terminal domain"/>
    <property type="match status" value="1"/>
</dbReference>
<dbReference type="Pfam" id="PF00072">
    <property type="entry name" value="Response_reg"/>
    <property type="match status" value="1"/>
</dbReference>
<keyword evidence="5" id="KW-0997">Cell inner membrane</keyword>
<feature type="domain" description="PAS" evidence="18">
    <location>
        <begin position="213"/>
        <end position="268"/>
    </location>
</feature>
<keyword evidence="13 15" id="KW-0472">Membrane</keyword>
<dbReference type="NCBIfam" id="TIGR00229">
    <property type="entry name" value="sensory_box"/>
    <property type="match status" value="1"/>
</dbReference>
<dbReference type="CDD" id="cd00130">
    <property type="entry name" value="PAS"/>
    <property type="match status" value="1"/>
</dbReference>
<dbReference type="PANTHER" id="PTHR43047">
    <property type="entry name" value="TWO-COMPONENT HISTIDINE PROTEIN KINASE"/>
    <property type="match status" value="1"/>
</dbReference>
<dbReference type="SMART" id="SM00091">
    <property type="entry name" value="PAS"/>
    <property type="match status" value="1"/>
</dbReference>
<dbReference type="InterPro" id="IPR008207">
    <property type="entry name" value="Sig_transdc_His_kin_Hpt_dom"/>
</dbReference>
<sequence>MADLMQDGPQRNRVRYILALALMVGILLAGYLAFNVWDRVRALGSAQQDHAEWVFSQLEIDFLKLDGAVEQARSGAENDLANLRKRFDIFYSRTEVAERVQQSGDLTREIQKIQAVLDTQIPLIDGSDEALAAGVPALSEALATVEDMPRNIGLASISFAAKAAEAERKEIAQLIEILLVIVVTVTIALLGAILRLSRQTITLNRASREVERNHSQLATMLRASLDAVMVLSVDGEIIDFNGSAEEVFSISRDHALGRSYIELLVPPKLRHRQRDNLAHFNATGKTRLAETGRHETEMIDGTGRIFPVELSVSLARSNDAPVFVTYIRDITDKLQKEQEIIRARDEALDAYQEKSRFFAMMSHEMRTPLNGILSAIHLLHDDKLDAEQRKYVEAALKSGDILLGHIDDVLAIERSEAETNDNELQASDMVALTAGMVNTMTPLAKTSDTRLHLDQDGLTDTPILTDPRAVQQILVNLISNAIKFSPDDDIVLSATYDMEPANAPMLHIEVADNGPGIPPDDLKRIFEDYVSLDSRYERRTGGTGLGLGIVRRLVHRLGGTITCVSEVGKGARFIVRLPADFVQTEAPQPVAQPQLDTEDTPAMNLLVVDDNEINRDLLKAMLGRLGHEVTLASSGPEGIDRAAEQRFDAILMDISMPGMSGLQATQVILQGGGPNANTPIMAVTAHALPNERAAFTAGGMTGFLQKPINTRRLKTALSELVMPAAEGASDATEATHAEPQHPVLNANQVNELFELLGPEKLADRIGNLRQRVEGQLPPLASAEDRDDLQRKTHDLAGLCGMFGAERMHALLATIEQDCKQGDVDKARDQVAKVPAAWAETLDAWEARLSA</sequence>
<accession>A0A1H2YMS8</accession>
<dbReference type="Gene3D" id="1.10.287.130">
    <property type="match status" value="1"/>
</dbReference>
<dbReference type="InterPro" id="IPR036097">
    <property type="entry name" value="HisK_dim/P_sf"/>
</dbReference>
<evidence type="ECO:0000256" key="7">
    <source>
        <dbReference type="ARBA" id="ARBA00022679"/>
    </source>
</evidence>
<comment type="catalytic activity">
    <reaction evidence="1">
        <text>ATP + protein L-histidine = ADP + protein N-phospho-L-histidine.</text>
        <dbReference type="EC" id="2.7.13.3"/>
    </reaction>
</comment>
<evidence type="ECO:0000256" key="10">
    <source>
        <dbReference type="ARBA" id="ARBA00022840"/>
    </source>
</evidence>
<evidence type="ECO:0000313" key="20">
    <source>
        <dbReference type="Proteomes" id="UP000183076"/>
    </source>
</evidence>
<dbReference type="InterPro" id="IPR005467">
    <property type="entry name" value="His_kinase_dom"/>
</dbReference>
<evidence type="ECO:0000259" key="16">
    <source>
        <dbReference type="PROSITE" id="PS50109"/>
    </source>
</evidence>
<dbReference type="SMART" id="SM00448">
    <property type="entry name" value="REC"/>
    <property type="match status" value="1"/>
</dbReference>
<evidence type="ECO:0000256" key="1">
    <source>
        <dbReference type="ARBA" id="ARBA00000085"/>
    </source>
</evidence>
<dbReference type="InterPro" id="IPR001789">
    <property type="entry name" value="Sig_transdc_resp-reg_receiver"/>
</dbReference>
<evidence type="ECO:0000256" key="9">
    <source>
        <dbReference type="ARBA" id="ARBA00022777"/>
    </source>
</evidence>
<dbReference type="PROSITE" id="PS50110">
    <property type="entry name" value="RESPONSE_REGULATORY"/>
    <property type="match status" value="1"/>
</dbReference>
<dbReference type="InterPro" id="IPR036641">
    <property type="entry name" value="HPT_dom_sf"/>
</dbReference>
<evidence type="ECO:0000256" key="13">
    <source>
        <dbReference type="ARBA" id="ARBA00023136"/>
    </source>
</evidence>
<dbReference type="Proteomes" id="UP000183076">
    <property type="component" value="Unassembled WGS sequence"/>
</dbReference>
<evidence type="ECO:0000256" key="2">
    <source>
        <dbReference type="ARBA" id="ARBA00004429"/>
    </source>
</evidence>
<gene>
    <name evidence="19" type="ORF">SAMN04488041_104312</name>
</gene>
<dbReference type="Pfam" id="PF00989">
    <property type="entry name" value="PAS"/>
    <property type="match status" value="1"/>
</dbReference>
<keyword evidence="11 15" id="KW-1133">Transmembrane helix</keyword>
<dbReference type="InterPro" id="IPR003661">
    <property type="entry name" value="HisK_dim/P_dom"/>
</dbReference>
<dbReference type="Gene3D" id="1.20.120.160">
    <property type="entry name" value="HPT domain"/>
    <property type="match status" value="1"/>
</dbReference>
<protein>
    <recommendedName>
        <fullName evidence="3">histidine kinase</fullName>
        <ecNumber evidence="3">2.7.13.3</ecNumber>
    </recommendedName>
</protein>
<dbReference type="SUPFAM" id="SSF47384">
    <property type="entry name" value="Homodimeric domain of signal transducing histidine kinase"/>
    <property type="match status" value="1"/>
</dbReference>
<dbReference type="AlphaFoldDB" id="A0A1H2YMS8"/>
<dbReference type="InterPro" id="IPR036890">
    <property type="entry name" value="HATPase_C_sf"/>
</dbReference>
<dbReference type="Pfam" id="PF01627">
    <property type="entry name" value="Hpt"/>
    <property type="match status" value="1"/>
</dbReference>
<dbReference type="SUPFAM" id="SSF55874">
    <property type="entry name" value="ATPase domain of HSP90 chaperone/DNA topoisomerase II/histidine kinase"/>
    <property type="match status" value="1"/>
</dbReference>
<dbReference type="Pfam" id="PF02518">
    <property type="entry name" value="HATPase_c"/>
    <property type="match status" value="1"/>
</dbReference>
<dbReference type="SUPFAM" id="SSF47226">
    <property type="entry name" value="Histidine-containing phosphotransfer domain, HPT domain"/>
    <property type="match status" value="1"/>
</dbReference>
<dbReference type="InterPro" id="IPR035965">
    <property type="entry name" value="PAS-like_dom_sf"/>
</dbReference>
<evidence type="ECO:0000313" key="19">
    <source>
        <dbReference type="EMBL" id="SDX06467.1"/>
    </source>
</evidence>
<keyword evidence="8 15" id="KW-0812">Transmembrane</keyword>
<dbReference type="SMART" id="SM00387">
    <property type="entry name" value="HATPase_c"/>
    <property type="match status" value="1"/>
</dbReference>
<dbReference type="PRINTS" id="PR00344">
    <property type="entry name" value="BCTRLSENSOR"/>
</dbReference>
<dbReference type="CDD" id="cd00082">
    <property type="entry name" value="HisKA"/>
    <property type="match status" value="1"/>
</dbReference>
<dbReference type="PROSITE" id="PS50112">
    <property type="entry name" value="PAS"/>
    <property type="match status" value="1"/>
</dbReference>
<evidence type="ECO:0000256" key="8">
    <source>
        <dbReference type="ARBA" id="ARBA00022692"/>
    </source>
</evidence>
<dbReference type="GO" id="GO:0006355">
    <property type="term" value="P:regulation of DNA-templated transcription"/>
    <property type="evidence" value="ECO:0007669"/>
    <property type="project" value="InterPro"/>
</dbReference>
<name>A0A1H2YMS8_9RHOB</name>
<keyword evidence="12" id="KW-0902">Two-component regulatory system</keyword>
<keyword evidence="6 14" id="KW-0597">Phosphoprotein</keyword>
<dbReference type="Pfam" id="PF00512">
    <property type="entry name" value="HisKA"/>
    <property type="match status" value="1"/>
</dbReference>
<evidence type="ECO:0000256" key="15">
    <source>
        <dbReference type="SAM" id="Phobius"/>
    </source>
</evidence>
<dbReference type="EC" id="2.7.13.3" evidence="3"/>
<dbReference type="PROSITE" id="PS50109">
    <property type="entry name" value="HIS_KIN"/>
    <property type="match status" value="1"/>
</dbReference>
<feature type="transmembrane region" description="Helical" evidence="15">
    <location>
        <begin position="14"/>
        <end position="34"/>
    </location>
</feature>
<feature type="domain" description="Response regulatory" evidence="17">
    <location>
        <begin position="604"/>
        <end position="721"/>
    </location>
</feature>
<proteinExistence type="predicted"/>
<keyword evidence="10" id="KW-0067">ATP-binding</keyword>
<dbReference type="SUPFAM" id="SSF52172">
    <property type="entry name" value="CheY-like"/>
    <property type="match status" value="1"/>
</dbReference>
<dbReference type="SMART" id="SM00388">
    <property type="entry name" value="HisKA"/>
    <property type="match status" value="1"/>
</dbReference>
<evidence type="ECO:0000259" key="17">
    <source>
        <dbReference type="PROSITE" id="PS50110"/>
    </source>
</evidence>
<dbReference type="Gene3D" id="3.40.50.2300">
    <property type="match status" value="1"/>
</dbReference>
<evidence type="ECO:0000256" key="3">
    <source>
        <dbReference type="ARBA" id="ARBA00012438"/>
    </source>
</evidence>
<dbReference type="STRING" id="60137.SAMN04488041_104312"/>
<keyword evidence="7" id="KW-0808">Transferase</keyword>
<dbReference type="InterPro" id="IPR000014">
    <property type="entry name" value="PAS"/>
</dbReference>
<feature type="transmembrane region" description="Helical" evidence="15">
    <location>
        <begin position="177"/>
        <end position="196"/>
    </location>
</feature>
<dbReference type="CDD" id="cd17546">
    <property type="entry name" value="REC_hyHK_CKI1_RcsC-like"/>
    <property type="match status" value="1"/>
</dbReference>
<evidence type="ECO:0000256" key="6">
    <source>
        <dbReference type="ARBA" id="ARBA00022553"/>
    </source>
</evidence>
<dbReference type="GO" id="GO:0000155">
    <property type="term" value="F:phosphorelay sensor kinase activity"/>
    <property type="evidence" value="ECO:0007669"/>
    <property type="project" value="InterPro"/>
</dbReference>
<feature type="modified residue" description="4-aspartylphosphate" evidence="14">
    <location>
        <position position="653"/>
    </location>
</feature>
<evidence type="ECO:0000256" key="4">
    <source>
        <dbReference type="ARBA" id="ARBA00022475"/>
    </source>
</evidence>
<dbReference type="SUPFAM" id="SSF55785">
    <property type="entry name" value="PYP-like sensor domain (PAS domain)"/>
    <property type="match status" value="1"/>
</dbReference>
<comment type="subcellular location">
    <subcellularLocation>
        <location evidence="2">Cell inner membrane</location>
        <topology evidence="2">Multi-pass membrane protein</topology>
    </subcellularLocation>
</comment>
<dbReference type="InterPro" id="IPR011006">
    <property type="entry name" value="CheY-like_superfamily"/>
</dbReference>
<dbReference type="Gene3D" id="3.30.450.20">
    <property type="entry name" value="PAS domain"/>
    <property type="match status" value="1"/>
</dbReference>
<keyword evidence="9 19" id="KW-0418">Kinase</keyword>
<dbReference type="GeneID" id="94020812"/>
<dbReference type="EMBL" id="FNNB01000004">
    <property type="protein sequence ID" value="SDX06467.1"/>
    <property type="molecule type" value="Genomic_DNA"/>
</dbReference>
<dbReference type="RefSeq" id="WP_074636077.1">
    <property type="nucleotide sequence ID" value="NZ_CP160849.1"/>
</dbReference>
<dbReference type="GO" id="GO:0005886">
    <property type="term" value="C:plasma membrane"/>
    <property type="evidence" value="ECO:0007669"/>
    <property type="project" value="UniProtKB-SubCell"/>
</dbReference>
<evidence type="ECO:0000256" key="5">
    <source>
        <dbReference type="ARBA" id="ARBA00022519"/>
    </source>
</evidence>
<keyword evidence="4" id="KW-1003">Cell membrane</keyword>
<dbReference type="InterPro" id="IPR013767">
    <property type="entry name" value="PAS_fold"/>
</dbReference>
<keyword evidence="10" id="KW-0547">Nucleotide-binding</keyword>
<evidence type="ECO:0000259" key="18">
    <source>
        <dbReference type="PROSITE" id="PS50112"/>
    </source>
</evidence>
<reference evidence="20" key="1">
    <citation type="submission" date="2016-10" db="EMBL/GenBank/DDBJ databases">
        <authorList>
            <person name="Varghese N."/>
            <person name="Submissions S."/>
        </authorList>
    </citation>
    <scope>NUCLEOTIDE SEQUENCE [LARGE SCALE GENOMIC DNA]</scope>
    <source>
        <strain evidence="20">DSM 10014</strain>
    </source>
</reference>
<dbReference type="FunFam" id="3.30.565.10:FF:000006">
    <property type="entry name" value="Sensor histidine kinase WalK"/>
    <property type="match status" value="1"/>
</dbReference>
<organism evidence="19 20">
    <name type="scientific">Sulfitobacter pontiacus</name>
    <dbReference type="NCBI Taxonomy" id="60137"/>
    <lineage>
        <taxon>Bacteria</taxon>
        <taxon>Pseudomonadati</taxon>
        <taxon>Pseudomonadota</taxon>
        <taxon>Alphaproteobacteria</taxon>
        <taxon>Rhodobacterales</taxon>
        <taxon>Roseobacteraceae</taxon>
        <taxon>Sulfitobacter</taxon>
    </lineage>
</organism>
<dbReference type="InterPro" id="IPR003594">
    <property type="entry name" value="HATPase_dom"/>
</dbReference>
<dbReference type="PANTHER" id="PTHR43047:SF72">
    <property type="entry name" value="OSMOSENSING HISTIDINE PROTEIN KINASE SLN1"/>
    <property type="match status" value="1"/>
</dbReference>
<dbReference type="InterPro" id="IPR004358">
    <property type="entry name" value="Sig_transdc_His_kin-like_C"/>
</dbReference>